<gene>
    <name evidence="2" type="ORF">I8755_00265</name>
    <name evidence="3" type="ORF">I8755_37935</name>
</gene>
<proteinExistence type="predicted"/>
<dbReference type="AlphaFoldDB" id="A0A7T4PNM8"/>
<sequence>MRSFLDAGEHACARQLADELAIFWEQCLAPHWSEIRDHAEADITHRAGITVRHGPGAAISLPARASRGGQPQRARPKRWAKYSGTPG</sequence>
<reference evidence="3 4" key="1">
    <citation type="submission" date="2020-12" db="EMBL/GenBank/DDBJ databases">
        <title>Identification and biosynthesis of polyene macrolides produced by Streptomyces alfalfae Men-myco-93-63.</title>
        <authorList>
            <person name="Liu D."/>
            <person name="Li Y."/>
            <person name="Liu L."/>
            <person name="Han X."/>
            <person name="Shen F."/>
        </authorList>
    </citation>
    <scope>NUCLEOTIDE SEQUENCE [LARGE SCALE GENOMIC DNA]</scope>
    <source>
        <strain evidence="3 4">Men-myco-93-63</strain>
    </source>
</reference>
<protein>
    <submittedName>
        <fullName evidence="3">Uncharacterized protein</fullName>
    </submittedName>
</protein>
<evidence type="ECO:0000313" key="3">
    <source>
        <dbReference type="EMBL" id="QQC93459.1"/>
    </source>
</evidence>
<dbReference type="EMBL" id="CP065959">
    <property type="protein sequence ID" value="QQC87044.1"/>
    <property type="molecule type" value="Genomic_DNA"/>
</dbReference>
<accession>A0A7T4PNM8</accession>
<organism evidence="3 4">
    <name type="scientific">Streptomyces alfalfae</name>
    <dbReference type="NCBI Taxonomy" id="1642299"/>
    <lineage>
        <taxon>Bacteria</taxon>
        <taxon>Bacillati</taxon>
        <taxon>Actinomycetota</taxon>
        <taxon>Actinomycetes</taxon>
        <taxon>Kitasatosporales</taxon>
        <taxon>Streptomycetaceae</taxon>
        <taxon>Streptomyces</taxon>
    </lineage>
</organism>
<evidence type="ECO:0000313" key="4">
    <source>
        <dbReference type="Proteomes" id="UP000596130"/>
    </source>
</evidence>
<dbReference type="RefSeq" id="WP_198501346.1">
    <property type="nucleotide sequence ID" value="NZ_CP065959.1"/>
</dbReference>
<feature type="region of interest" description="Disordered" evidence="1">
    <location>
        <begin position="60"/>
        <end position="87"/>
    </location>
</feature>
<dbReference type="EMBL" id="CP065959">
    <property type="protein sequence ID" value="QQC93459.1"/>
    <property type="molecule type" value="Genomic_DNA"/>
</dbReference>
<evidence type="ECO:0000256" key="1">
    <source>
        <dbReference type="SAM" id="MobiDB-lite"/>
    </source>
</evidence>
<name>A0A7T4PNM8_9ACTN</name>
<dbReference type="Proteomes" id="UP000596130">
    <property type="component" value="Chromosome"/>
</dbReference>
<evidence type="ECO:0000313" key="2">
    <source>
        <dbReference type="EMBL" id="QQC87044.1"/>
    </source>
</evidence>